<accession>A0A0A9AMY0</accession>
<feature type="compositionally biased region" description="Polar residues" evidence="1">
    <location>
        <begin position="1"/>
        <end position="42"/>
    </location>
</feature>
<protein>
    <submittedName>
        <fullName evidence="2">Cl1856_1</fullName>
    </submittedName>
</protein>
<dbReference type="AlphaFoldDB" id="A0A0A9AMY0"/>
<reference evidence="2" key="2">
    <citation type="journal article" date="2015" name="Data Brief">
        <title>Shoot transcriptome of the giant reed, Arundo donax.</title>
        <authorList>
            <person name="Barrero R.A."/>
            <person name="Guerrero F.D."/>
            <person name="Moolhuijzen P."/>
            <person name="Goolsby J.A."/>
            <person name="Tidwell J."/>
            <person name="Bellgard S.E."/>
            <person name="Bellgard M.I."/>
        </authorList>
    </citation>
    <scope>NUCLEOTIDE SEQUENCE</scope>
    <source>
        <tissue evidence="2">Shoot tissue taken approximately 20 cm above the soil surface</tissue>
    </source>
</reference>
<organism evidence="2">
    <name type="scientific">Arundo donax</name>
    <name type="common">Giant reed</name>
    <name type="synonym">Donax arundinaceus</name>
    <dbReference type="NCBI Taxonomy" id="35708"/>
    <lineage>
        <taxon>Eukaryota</taxon>
        <taxon>Viridiplantae</taxon>
        <taxon>Streptophyta</taxon>
        <taxon>Embryophyta</taxon>
        <taxon>Tracheophyta</taxon>
        <taxon>Spermatophyta</taxon>
        <taxon>Magnoliopsida</taxon>
        <taxon>Liliopsida</taxon>
        <taxon>Poales</taxon>
        <taxon>Poaceae</taxon>
        <taxon>PACMAD clade</taxon>
        <taxon>Arundinoideae</taxon>
        <taxon>Arundineae</taxon>
        <taxon>Arundo</taxon>
    </lineage>
</organism>
<reference evidence="2" key="1">
    <citation type="submission" date="2014-09" db="EMBL/GenBank/DDBJ databases">
        <authorList>
            <person name="Magalhaes I.L.F."/>
            <person name="Oliveira U."/>
            <person name="Santos F.R."/>
            <person name="Vidigal T.H.D.A."/>
            <person name="Brescovit A.D."/>
            <person name="Santos A.J."/>
        </authorList>
    </citation>
    <scope>NUCLEOTIDE SEQUENCE</scope>
    <source>
        <tissue evidence="2">Shoot tissue taken approximately 20 cm above the soil surface</tissue>
    </source>
</reference>
<dbReference type="EMBL" id="GBRH01247610">
    <property type="protein sequence ID" value="JAD50285.1"/>
    <property type="molecule type" value="Transcribed_RNA"/>
</dbReference>
<feature type="region of interest" description="Disordered" evidence="1">
    <location>
        <begin position="1"/>
        <end position="49"/>
    </location>
</feature>
<evidence type="ECO:0000313" key="2">
    <source>
        <dbReference type="EMBL" id="JAD50285.1"/>
    </source>
</evidence>
<sequence>MPSLVVTEQRSTLRSSVRQELAENSVTSSVAASYLETRTTHAPQPPATR</sequence>
<name>A0A0A9AMY0_ARUDO</name>
<evidence type="ECO:0000256" key="1">
    <source>
        <dbReference type="SAM" id="MobiDB-lite"/>
    </source>
</evidence>
<proteinExistence type="predicted"/>